<gene>
    <name evidence="2" type="ORF">KYN89_14840</name>
</gene>
<evidence type="ECO:0000313" key="2">
    <source>
        <dbReference type="EMBL" id="MBY8338323.1"/>
    </source>
</evidence>
<feature type="chain" id="PRO_5045168394" evidence="1">
    <location>
        <begin position="24"/>
        <end position="131"/>
    </location>
</feature>
<dbReference type="PROSITE" id="PS51257">
    <property type="entry name" value="PROKAR_LIPOPROTEIN"/>
    <property type="match status" value="1"/>
</dbReference>
<dbReference type="Proteomes" id="UP000759298">
    <property type="component" value="Unassembled WGS sequence"/>
</dbReference>
<protein>
    <submittedName>
        <fullName evidence="2">Uncharacterized protein</fullName>
    </submittedName>
</protein>
<keyword evidence="1" id="KW-0732">Signal</keyword>
<name>A0ABS7PGX4_9SPHN</name>
<organism evidence="2 3">
    <name type="scientific">Alteriqipengyuania abyssalis</name>
    <dbReference type="NCBI Taxonomy" id="2860200"/>
    <lineage>
        <taxon>Bacteria</taxon>
        <taxon>Pseudomonadati</taxon>
        <taxon>Pseudomonadota</taxon>
        <taxon>Alphaproteobacteria</taxon>
        <taxon>Sphingomonadales</taxon>
        <taxon>Erythrobacteraceae</taxon>
        <taxon>Alteriqipengyuania</taxon>
    </lineage>
</organism>
<dbReference type="RefSeq" id="WP_222825817.1">
    <property type="nucleotide sequence ID" value="NZ_JAHWXP010000005.1"/>
</dbReference>
<evidence type="ECO:0000313" key="3">
    <source>
        <dbReference type="Proteomes" id="UP000759298"/>
    </source>
</evidence>
<keyword evidence="3" id="KW-1185">Reference proteome</keyword>
<accession>A0ABS7PGX4</accession>
<comment type="caution">
    <text evidence="2">The sequence shown here is derived from an EMBL/GenBank/DDBJ whole genome shotgun (WGS) entry which is preliminary data.</text>
</comment>
<feature type="signal peptide" evidence="1">
    <location>
        <begin position="1"/>
        <end position="23"/>
    </location>
</feature>
<dbReference type="EMBL" id="JAHWXP010000005">
    <property type="protein sequence ID" value="MBY8338323.1"/>
    <property type="molecule type" value="Genomic_DNA"/>
</dbReference>
<proteinExistence type="predicted"/>
<sequence length="131" mass="14184">MNTPHRLLVAATPVLALALGACADTGMGRVALPNTGSYQELRTAPGPDENAVAVLSDLRKTDSEFDKLRESGQLTKREKRKLDRAQAQVGLLAASYCEDGVVTDAERREMDIYSRAMQDLAAIEAPKSPKK</sequence>
<reference evidence="2 3" key="1">
    <citation type="submission" date="2021-07" db="EMBL/GenBank/DDBJ databases">
        <title>Alteriqipengyuania abyssalis NZ-12B nov, sp.nov isolated from deep sea sponge in pacific ocean.</title>
        <authorList>
            <person name="Tareen S."/>
            <person name="Wink J."/>
        </authorList>
    </citation>
    <scope>NUCLEOTIDE SEQUENCE [LARGE SCALE GENOMIC DNA]</scope>
    <source>
        <strain evidence="2 3">NZ-12B</strain>
    </source>
</reference>
<evidence type="ECO:0000256" key="1">
    <source>
        <dbReference type="SAM" id="SignalP"/>
    </source>
</evidence>